<organism evidence="3 4">
    <name type="scientific">Yersinia pestis</name>
    <dbReference type="NCBI Taxonomy" id="632"/>
    <lineage>
        <taxon>Bacteria</taxon>
        <taxon>Pseudomonadati</taxon>
        <taxon>Pseudomonadota</taxon>
        <taxon>Gammaproteobacteria</taxon>
        <taxon>Enterobacterales</taxon>
        <taxon>Yersiniaceae</taxon>
        <taxon>Yersinia</taxon>
    </lineage>
</organism>
<evidence type="ECO:0000256" key="1">
    <source>
        <dbReference type="ARBA" id="ARBA00023172"/>
    </source>
</evidence>
<dbReference type="GO" id="GO:0006310">
    <property type="term" value="P:DNA recombination"/>
    <property type="evidence" value="ECO:0007669"/>
    <property type="project" value="UniProtKB-KW"/>
</dbReference>
<evidence type="ECO:0000313" key="4">
    <source>
        <dbReference type="Proteomes" id="UP000000815"/>
    </source>
</evidence>
<dbReference type="GO" id="GO:0015074">
    <property type="term" value="P:DNA integration"/>
    <property type="evidence" value="ECO:0007669"/>
    <property type="project" value="InterPro"/>
</dbReference>
<dbReference type="Gene3D" id="1.10.443.10">
    <property type="entry name" value="Intergrase catalytic core"/>
    <property type="match status" value="1"/>
</dbReference>
<dbReference type="KEGG" id="ype:YPO2819"/>
<accession>Q0WD79</accession>
<gene>
    <name evidence="3" type="primary">int</name>
    <name evidence="3" type="ordered locus">YPO2819</name>
</gene>
<dbReference type="PaxDb" id="214092-YPO2819"/>
<dbReference type="eggNOG" id="COG0582">
    <property type="taxonomic scope" value="Bacteria"/>
</dbReference>
<reference evidence="3 4" key="1">
    <citation type="journal article" date="2001" name="Nature">
        <title>Genome sequence of Yersinia pestis, the causative agent of plague.</title>
        <authorList>
            <person name="Parkhill J."/>
            <person name="Wren B.W."/>
            <person name="Thomson N.R."/>
            <person name="Titball R.W."/>
            <person name="Holden M.T.G."/>
            <person name="Prentice M.B."/>
            <person name="Sebaihia M."/>
            <person name="James K.D."/>
            <person name="Churcher C."/>
            <person name="Mungall K.L."/>
            <person name="Baker S."/>
            <person name="Basham D."/>
            <person name="Bentley S.D."/>
            <person name="Brooks K."/>
            <person name="Cerdeno-Tarraga A.M."/>
            <person name="Chillingworth T."/>
            <person name="Cronin A."/>
            <person name="Davies R.M."/>
            <person name="Davis P."/>
            <person name="Dougan G."/>
            <person name="Feltwell T."/>
            <person name="Hamlin N."/>
            <person name="Holroyd S."/>
            <person name="Jagels K."/>
            <person name="Leather S."/>
            <person name="Karlyshev A.V."/>
            <person name="Moule S."/>
            <person name="Oyston P.C.F."/>
            <person name="Quail M."/>
            <person name="Rutherford K."/>
            <person name="Simmonds M."/>
            <person name="Skelton J."/>
            <person name="Stevens K."/>
            <person name="Whitehead S."/>
            <person name="Barrell B.G."/>
        </authorList>
    </citation>
    <scope>NUCLEOTIDE SEQUENCE [LARGE SCALE GENOMIC DNA]</scope>
    <source>
        <strain evidence="4">CO-92 / Biovar Orientalis</strain>
    </source>
</reference>
<dbReference type="Proteomes" id="UP000000815">
    <property type="component" value="Chromosome"/>
</dbReference>
<proteinExistence type="predicted"/>
<dbReference type="SUPFAM" id="SSF56349">
    <property type="entry name" value="DNA breaking-rejoining enzymes"/>
    <property type="match status" value="1"/>
</dbReference>
<dbReference type="GO" id="GO:0003677">
    <property type="term" value="F:DNA binding"/>
    <property type="evidence" value="ECO:0007669"/>
    <property type="project" value="InterPro"/>
</dbReference>
<feature type="domain" description="Tyr recombinase" evidence="2">
    <location>
        <begin position="2"/>
        <end position="90"/>
    </location>
</feature>
<dbReference type="InterPro" id="IPR011010">
    <property type="entry name" value="DNA_brk_join_enz"/>
</dbReference>
<evidence type="ECO:0000313" key="3">
    <source>
        <dbReference type="EMBL" id="CAL21432.1"/>
    </source>
</evidence>
<dbReference type="EMBL" id="AL590842">
    <property type="protein sequence ID" value="CAL21432.1"/>
    <property type="molecule type" value="Genomic_DNA"/>
</dbReference>
<dbReference type="Pfam" id="PF00589">
    <property type="entry name" value="Phage_integrase"/>
    <property type="match status" value="1"/>
</dbReference>
<protein>
    <submittedName>
        <fullName evidence="3">Phage integrase (Partial)</fullName>
    </submittedName>
</protein>
<feature type="non-terminal residue" evidence="3">
    <location>
        <position position="1"/>
    </location>
</feature>
<name>Q0WD79_YERPE</name>
<sequence>QRKANQAIGVALNDTACRLLRDQSGNHKKWVFVHRKESTLPSGKKSAAVRKVRVNGNTAWRLALKRAGIDNFRFHDLRHTWASWLVQAGVQRVDNVLTP</sequence>
<keyword evidence="1" id="KW-0233">DNA recombination</keyword>
<dbReference type="PIR" id="AE0343">
    <property type="entry name" value="AE0343"/>
</dbReference>
<dbReference type="STRING" id="214092.YPO2819"/>
<evidence type="ECO:0000259" key="2">
    <source>
        <dbReference type="Pfam" id="PF00589"/>
    </source>
</evidence>
<dbReference type="InterPro" id="IPR002104">
    <property type="entry name" value="Integrase_catalytic"/>
</dbReference>
<dbReference type="AlphaFoldDB" id="Q0WD79"/>
<dbReference type="InterPro" id="IPR013762">
    <property type="entry name" value="Integrase-like_cat_sf"/>
</dbReference>
<keyword evidence="4" id="KW-1185">Reference proteome</keyword>
<dbReference type="HOGENOM" id="CLU_2319461_0_0_6"/>